<gene>
    <name evidence="1" type="ORF">EDD35_4344</name>
</gene>
<evidence type="ECO:0008006" key="3">
    <source>
        <dbReference type="Google" id="ProtNLM"/>
    </source>
</evidence>
<dbReference type="AlphaFoldDB" id="A0A3N2GZ53"/>
<dbReference type="Gene3D" id="3.40.50.720">
    <property type="entry name" value="NAD(P)-binding Rossmann-like Domain"/>
    <property type="match status" value="1"/>
</dbReference>
<dbReference type="EMBL" id="RKHY01000001">
    <property type="protein sequence ID" value="ROS41968.1"/>
    <property type="molecule type" value="Genomic_DNA"/>
</dbReference>
<evidence type="ECO:0000313" key="1">
    <source>
        <dbReference type="EMBL" id="ROS41968.1"/>
    </source>
</evidence>
<organism evidence="1 2">
    <name type="scientific">Amycolatopsis thermoflava</name>
    <dbReference type="NCBI Taxonomy" id="84480"/>
    <lineage>
        <taxon>Bacteria</taxon>
        <taxon>Bacillati</taxon>
        <taxon>Actinomycetota</taxon>
        <taxon>Actinomycetes</taxon>
        <taxon>Pseudonocardiales</taxon>
        <taxon>Pseudonocardiaceae</taxon>
        <taxon>Amycolatopsis</taxon>
        <taxon>Amycolatopsis methanolica group</taxon>
    </lineage>
</organism>
<dbReference type="Proteomes" id="UP000274843">
    <property type="component" value="Unassembled WGS sequence"/>
</dbReference>
<accession>A0A3N2GZ53</accession>
<dbReference type="InterPro" id="IPR036291">
    <property type="entry name" value="NAD(P)-bd_dom_sf"/>
</dbReference>
<protein>
    <recommendedName>
        <fullName evidence="3">SDR family NAD(P)-dependent oxidoreductase</fullName>
    </recommendedName>
</protein>
<keyword evidence="2" id="KW-1185">Reference proteome</keyword>
<reference evidence="1 2" key="1">
    <citation type="submission" date="2018-11" db="EMBL/GenBank/DDBJ databases">
        <title>Sequencing the genomes of 1000 actinobacteria strains.</title>
        <authorList>
            <person name="Klenk H.-P."/>
        </authorList>
    </citation>
    <scope>NUCLEOTIDE SEQUENCE [LARGE SCALE GENOMIC DNA]</scope>
    <source>
        <strain evidence="1 2">DSM 44348</strain>
    </source>
</reference>
<sequence>MPSAASCSATPRPIPLFASVTGATVCCSPSISSYAGQQRRHHRIRQVDPADAHDQIPGTVDLDMARAVFETDLFGVIAVTNAVLPLLRKSPAPRIVNVSSHAASLALTSDPGGLGHLAPVADAWAGLRKASD</sequence>
<dbReference type="SUPFAM" id="SSF51735">
    <property type="entry name" value="NAD(P)-binding Rossmann-fold domains"/>
    <property type="match status" value="1"/>
</dbReference>
<evidence type="ECO:0000313" key="2">
    <source>
        <dbReference type="Proteomes" id="UP000274843"/>
    </source>
</evidence>
<name>A0A3N2GZ53_9PSEU</name>
<comment type="caution">
    <text evidence="1">The sequence shown here is derived from an EMBL/GenBank/DDBJ whole genome shotgun (WGS) entry which is preliminary data.</text>
</comment>
<proteinExistence type="predicted"/>